<evidence type="ECO:0000256" key="12">
    <source>
        <dbReference type="SAM" id="Phobius"/>
    </source>
</evidence>
<comment type="subcellular location">
    <subcellularLocation>
        <location evidence="1">Endomembrane system</location>
        <topology evidence="1">Multi-pass membrane protein</topology>
    </subcellularLocation>
</comment>
<keyword evidence="6" id="KW-0029">Amino-acid transport</keyword>
<dbReference type="Proteomes" id="UP000811246">
    <property type="component" value="Chromosome 15"/>
</dbReference>
<protein>
    <recommendedName>
        <fullName evidence="13">Amino acid transporter transmembrane domain-containing protein</fullName>
    </recommendedName>
</protein>
<dbReference type="Proteomes" id="UP000811609">
    <property type="component" value="Chromosome 15"/>
</dbReference>
<evidence type="ECO:0000256" key="5">
    <source>
        <dbReference type="ARBA" id="ARBA00022847"/>
    </source>
</evidence>
<feature type="transmembrane region" description="Helical" evidence="12">
    <location>
        <begin position="198"/>
        <end position="221"/>
    </location>
</feature>
<evidence type="ECO:0000313" key="15">
    <source>
        <dbReference type="EMBL" id="KAG6674240.1"/>
    </source>
</evidence>
<comment type="function">
    <text evidence="10">Carrier protein involved in proton-driven auxin influx. Mediates the formation of auxin gradient from developing leaves (site of auxin biosynthesis) to tips by contributing to the loading of auxin in vascular tissues and facilitating acropetal (base to tip) auxin transport within inner tissues of the root apex, and basipetal (tip to base) auxin transport within outer tissues of the root apex. May be involved in lateral roots and nodules formation.</text>
</comment>
<feature type="domain" description="Amino acid transporter transmembrane" evidence="13">
    <location>
        <begin position="35"/>
        <end position="462"/>
    </location>
</feature>
<keyword evidence="5" id="KW-0769">Symport</keyword>
<keyword evidence="3" id="KW-0813">Transport</keyword>
<name>A0A8T1N3Z8_CARIL</name>
<dbReference type="PANTHER" id="PTHR48017">
    <property type="entry name" value="OS05G0424000 PROTEIN-RELATED"/>
    <property type="match status" value="1"/>
</dbReference>
<comment type="caution">
    <text evidence="14">The sequence shown here is derived from an EMBL/GenBank/DDBJ whole genome shotgun (WGS) entry which is preliminary data.</text>
</comment>
<evidence type="ECO:0000256" key="9">
    <source>
        <dbReference type="ARBA" id="ARBA00023294"/>
    </source>
</evidence>
<comment type="similarity">
    <text evidence="2">Belongs to the amino acid/polyamine transporter 2 family. Amino acid/auxin permease (AAAP) (TC 2.A.18.1) subfamily.</text>
</comment>
<dbReference type="InterPro" id="IPR013057">
    <property type="entry name" value="AA_transpt_TM"/>
</dbReference>
<evidence type="ECO:0000259" key="13">
    <source>
        <dbReference type="Pfam" id="PF01490"/>
    </source>
</evidence>
<dbReference type="AlphaFoldDB" id="A0A8T1N3Z8"/>
<dbReference type="GO" id="GO:0006865">
    <property type="term" value="P:amino acid transport"/>
    <property type="evidence" value="ECO:0007669"/>
    <property type="project" value="UniProtKB-KW"/>
</dbReference>
<proteinExistence type="inferred from homology"/>
<evidence type="ECO:0000256" key="3">
    <source>
        <dbReference type="ARBA" id="ARBA00022448"/>
    </source>
</evidence>
<dbReference type="GO" id="GO:0012505">
    <property type="term" value="C:endomembrane system"/>
    <property type="evidence" value="ECO:0007669"/>
    <property type="project" value="UniProtKB-SubCell"/>
</dbReference>
<dbReference type="GO" id="GO:0009734">
    <property type="term" value="P:auxin-activated signaling pathway"/>
    <property type="evidence" value="ECO:0007669"/>
    <property type="project" value="UniProtKB-KW"/>
</dbReference>
<feature type="transmembrane region" description="Helical" evidence="12">
    <location>
        <begin position="159"/>
        <end position="178"/>
    </location>
</feature>
<keyword evidence="9" id="KW-0927">Auxin signaling pathway</keyword>
<feature type="region of interest" description="Disordered" evidence="11">
    <location>
        <begin position="1"/>
        <end position="30"/>
    </location>
</feature>
<keyword evidence="4 12" id="KW-0812">Transmembrane</keyword>
<gene>
    <name evidence="14" type="ORF">CIPAW_15G033400</name>
    <name evidence="15" type="ORF">I3842_15G032200</name>
</gene>
<evidence type="ECO:0000256" key="11">
    <source>
        <dbReference type="SAM" id="MobiDB-lite"/>
    </source>
</evidence>
<keyword evidence="16" id="KW-1185">Reference proteome</keyword>
<evidence type="ECO:0000256" key="4">
    <source>
        <dbReference type="ARBA" id="ARBA00022692"/>
    </source>
</evidence>
<feature type="transmembrane region" description="Helical" evidence="12">
    <location>
        <begin position="314"/>
        <end position="335"/>
    </location>
</feature>
<feature type="transmembrane region" description="Helical" evidence="12">
    <location>
        <begin position="37"/>
        <end position="61"/>
    </location>
</feature>
<evidence type="ECO:0000256" key="1">
    <source>
        <dbReference type="ARBA" id="ARBA00004127"/>
    </source>
</evidence>
<evidence type="ECO:0000256" key="7">
    <source>
        <dbReference type="ARBA" id="ARBA00022989"/>
    </source>
</evidence>
<evidence type="ECO:0000256" key="10">
    <source>
        <dbReference type="ARBA" id="ARBA00045588"/>
    </source>
</evidence>
<reference evidence="14" key="1">
    <citation type="submission" date="2020-12" db="EMBL/GenBank/DDBJ databases">
        <title>WGS assembly of Carya illinoinensis cv. Pawnee.</title>
        <authorList>
            <person name="Platts A."/>
            <person name="Shu S."/>
            <person name="Wright S."/>
            <person name="Barry K."/>
            <person name="Edger P."/>
            <person name="Pires J.C."/>
            <person name="Schmutz J."/>
        </authorList>
    </citation>
    <scope>NUCLEOTIDE SEQUENCE</scope>
    <source>
        <tissue evidence="14">Leaf</tissue>
    </source>
</reference>
<evidence type="ECO:0000256" key="6">
    <source>
        <dbReference type="ARBA" id="ARBA00022970"/>
    </source>
</evidence>
<feature type="transmembrane region" description="Helical" evidence="12">
    <location>
        <begin position="67"/>
        <end position="91"/>
    </location>
</feature>
<evidence type="ECO:0000256" key="8">
    <source>
        <dbReference type="ARBA" id="ARBA00023136"/>
    </source>
</evidence>
<keyword evidence="7 12" id="KW-1133">Transmembrane helix</keyword>
<feature type="transmembrane region" description="Helical" evidence="12">
    <location>
        <begin position="406"/>
        <end position="426"/>
    </location>
</feature>
<organism evidence="14 16">
    <name type="scientific">Carya illinoinensis</name>
    <name type="common">Pecan</name>
    <dbReference type="NCBI Taxonomy" id="32201"/>
    <lineage>
        <taxon>Eukaryota</taxon>
        <taxon>Viridiplantae</taxon>
        <taxon>Streptophyta</taxon>
        <taxon>Embryophyta</taxon>
        <taxon>Tracheophyta</taxon>
        <taxon>Spermatophyta</taxon>
        <taxon>Magnoliopsida</taxon>
        <taxon>eudicotyledons</taxon>
        <taxon>Gunneridae</taxon>
        <taxon>Pentapetalae</taxon>
        <taxon>rosids</taxon>
        <taxon>fabids</taxon>
        <taxon>Fagales</taxon>
        <taxon>Juglandaceae</taxon>
        <taxon>Carya</taxon>
    </lineage>
</organism>
<dbReference type="Pfam" id="PF01490">
    <property type="entry name" value="Aa_trans"/>
    <property type="match status" value="1"/>
</dbReference>
<keyword evidence="8 12" id="KW-0472">Membrane</keyword>
<accession>A0A8T1N3Z8</accession>
<dbReference type="EMBL" id="CM031823">
    <property type="protein sequence ID" value="KAG6626219.1"/>
    <property type="molecule type" value="Genomic_DNA"/>
</dbReference>
<evidence type="ECO:0000256" key="2">
    <source>
        <dbReference type="ARBA" id="ARBA00005590"/>
    </source>
</evidence>
<feature type="transmembrane region" description="Helical" evidence="12">
    <location>
        <begin position="280"/>
        <end position="299"/>
    </location>
</feature>
<sequence>MQHTNNQMLSDHDLLPRGSRTSECFDEDGRPKRAGTVWSASVSITTAVAGPAFDLSLAWSVAQLGWVAGPAVIIFFSLVTYCTSALLCACYRSPVTAKRNHTYMDAIRSHLDGAKVKTCWVIQYVNLLVQASGYTVFASLMMRDIERFSKCGNAASDDACYVNSMPYFIAFAVAQIIFSQIPKFSQLRSFSILRLMMFLFYSGIGLGLVIAKLAGVNGIYYTDHSIGTMTRAQKMLNIFRAIGNIAQLYDSSAVLIEIEDTVESPPSEVETMRSAIRRGLTLTTFVSMLYGCMGFAAFGNNSPVFLLYAFYKPYWLLNIASAAIVIQYAGGYQIYLQPIFGMAEETLANRFPDNEFITKDIKIPTGCRHFGPYKLNLFRLVWRTVFVITTTVLSMFLALYLDLLKLIQILSFWPIAVYFPVEMYIVQKKIPKWSKRWICLQILSLGCLIVTIATAAASSVDLFSIEPKYYPFKPNF</sequence>
<dbReference type="GO" id="GO:0015293">
    <property type="term" value="F:symporter activity"/>
    <property type="evidence" value="ECO:0007669"/>
    <property type="project" value="UniProtKB-KW"/>
</dbReference>
<dbReference type="EMBL" id="CM031839">
    <property type="protein sequence ID" value="KAG6674240.1"/>
    <property type="molecule type" value="Genomic_DNA"/>
</dbReference>
<reference evidence="15" key="2">
    <citation type="submission" date="2021-01" db="EMBL/GenBank/DDBJ databases">
        <authorList>
            <person name="Lovell J.T."/>
            <person name="Bentley N."/>
            <person name="Bhattarai G."/>
            <person name="Jenkins J.W."/>
            <person name="Sreedasyam A."/>
            <person name="Alarcon Y."/>
            <person name="Bock C."/>
            <person name="Boston L."/>
            <person name="Carlson J."/>
            <person name="Cervantes K."/>
            <person name="Clermont K."/>
            <person name="Krom N."/>
            <person name="Kubenka K."/>
            <person name="Mamidi S."/>
            <person name="Mattison C."/>
            <person name="Monteros M."/>
            <person name="Pisani C."/>
            <person name="Plott C."/>
            <person name="Rajasekar S."/>
            <person name="Rhein H.S."/>
            <person name="Rohla C."/>
            <person name="Song M."/>
            <person name="Hilaire R.S."/>
            <person name="Shu S."/>
            <person name="Wells L."/>
            <person name="Wang X."/>
            <person name="Webber J."/>
            <person name="Heerema R.J."/>
            <person name="Klein P."/>
            <person name="Conner P."/>
            <person name="Grauke L."/>
            <person name="Grimwood J."/>
            <person name="Schmutz J."/>
            <person name="Randall J.J."/>
        </authorList>
    </citation>
    <scope>NUCLEOTIDE SEQUENCE</scope>
    <source>
        <tissue evidence="15">Leaf</tissue>
    </source>
</reference>
<evidence type="ECO:0000313" key="16">
    <source>
        <dbReference type="Proteomes" id="UP000811609"/>
    </source>
</evidence>
<feature type="transmembrane region" description="Helical" evidence="12">
    <location>
        <begin position="438"/>
        <end position="460"/>
    </location>
</feature>
<feature type="transmembrane region" description="Helical" evidence="12">
    <location>
        <begin position="380"/>
        <end position="400"/>
    </location>
</feature>
<evidence type="ECO:0000313" key="14">
    <source>
        <dbReference type="EMBL" id="KAG6626219.1"/>
    </source>
</evidence>